<dbReference type="AlphaFoldDB" id="A0AAU9AQM8"/>
<organism evidence="3 4">
    <name type="scientific">Lysobacter enzymogenes</name>
    <dbReference type="NCBI Taxonomy" id="69"/>
    <lineage>
        <taxon>Bacteria</taxon>
        <taxon>Pseudomonadati</taxon>
        <taxon>Pseudomonadota</taxon>
        <taxon>Gammaproteobacteria</taxon>
        <taxon>Lysobacterales</taxon>
        <taxon>Lysobacteraceae</taxon>
        <taxon>Lysobacter</taxon>
    </lineage>
</organism>
<reference evidence="3 4" key="1">
    <citation type="journal article" date="2017" name="DNA Res.">
        <title>Complete genome sequence and expression profile of the commercial lytic enzyme producer Lysobacter enzymogenes M497-1.</title>
        <authorList>
            <person name="Takami H."/>
            <person name="Toyoda A."/>
            <person name="Uchiyama I."/>
            <person name="Itoh T."/>
            <person name="Takaki Y."/>
            <person name="Arai W."/>
            <person name="Nishi S."/>
            <person name="Kawai M."/>
            <person name="Shinya K."/>
            <person name="Ikeda H."/>
        </authorList>
    </citation>
    <scope>NUCLEOTIDE SEQUENCE [LARGE SCALE GENOMIC DNA]</scope>
    <source>
        <strain evidence="3 4">M497-1</strain>
    </source>
</reference>
<evidence type="ECO:0000256" key="2">
    <source>
        <dbReference type="SAM" id="MobiDB-lite"/>
    </source>
</evidence>
<sequence>MPATFDPLNASPRATLATAVLPRRVRRLLEQLYALVSDEIAPQMERMLAEFEQQLFRQADQARNPGLQSGYLETLRLVRLRRSDLIPRYLSGLEASLSGVREAAAGMSRLATAAAPEFRELRLVDDSEVDENTVLRSLSSRHESRAGLGLMLLGQRFGVLAGMPAFDCERLPVGPQRLIRGFAQACQPLQISPESRLDLYRVFDQQVMLGYAALVESMNQLLVRENVLPSLSFVPLRTRPQAQDKPAPAAEAAARGADPAQPAADADTRPAGPRPYTAWTTAPAAADGAPDFATLQRWLAERRDLVDKLRPRTAQPDAPQPPSPLSTAELVAGLERLDEAAARGAQPLRKIADLRQAVLAQRRAAGAEAALSREDGDVFELLGLLFDEIEQRLRGDALISSLLNRLQPPLLHAALRDRSLLAADGHPALQLLNTVAEAGARWTPNEEADPQLHEPLRQAVEHVVEQRGSAQSFDSANQRLQEHLHAQARKAEVAERRFVEAARGKEKLELAKRRAQQALEQTVAGQRLPRFVQTLLNQAWTDVLTLTQLRHGEDSPAWQRQLQITGQIVAANQGAGSEALRGLDGDIEHALTLVGYHGDDARAIARQLTAGPVANEDAASRTELAMKLRQRSRLGEDNAAAAAPRAPLPPRDEREQACFERLRALPFGTWFEFVQNQQGDAVRRRLSWFSPVTDNALFVNQRGQRAAEHSLDALARMMARGQARVVEQERSRLVDRAWHAALDALRGFGGRGRDEAASAQGEPT</sequence>
<protein>
    <recommendedName>
        <fullName evidence="5">DUF1631 domain-containing protein</fullName>
    </recommendedName>
</protein>
<evidence type="ECO:0008006" key="5">
    <source>
        <dbReference type="Google" id="ProtNLM"/>
    </source>
</evidence>
<dbReference type="EMBL" id="AP014940">
    <property type="protein sequence ID" value="BAV99544.1"/>
    <property type="molecule type" value="Genomic_DNA"/>
</dbReference>
<evidence type="ECO:0000313" key="3">
    <source>
        <dbReference type="EMBL" id="BAV99544.1"/>
    </source>
</evidence>
<evidence type="ECO:0000256" key="1">
    <source>
        <dbReference type="SAM" id="Coils"/>
    </source>
</evidence>
<accession>A0AAU9AQM8</accession>
<name>A0AAU9AQM8_LYSEN</name>
<proteinExistence type="predicted"/>
<evidence type="ECO:0000313" key="4">
    <source>
        <dbReference type="Proteomes" id="UP000218824"/>
    </source>
</evidence>
<feature type="coiled-coil region" evidence="1">
    <location>
        <begin position="477"/>
        <end position="521"/>
    </location>
</feature>
<keyword evidence="1" id="KW-0175">Coiled coil</keyword>
<dbReference type="Proteomes" id="UP000218824">
    <property type="component" value="Chromosome"/>
</dbReference>
<dbReference type="KEGG" id="lem:LEN_4057"/>
<gene>
    <name evidence="3" type="ORF">LEN_4057</name>
</gene>
<dbReference type="Pfam" id="PF07793">
    <property type="entry name" value="DUF1631"/>
    <property type="match status" value="1"/>
</dbReference>
<dbReference type="RefSeq" id="WP_172437314.1">
    <property type="nucleotide sequence ID" value="NZ_AP014940.1"/>
</dbReference>
<dbReference type="InterPro" id="IPR012434">
    <property type="entry name" value="DUF1631"/>
</dbReference>
<dbReference type="GeneID" id="83065846"/>
<feature type="region of interest" description="Disordered" evidence="2">
    <location>
        <begin position="631"/>
        <end position="653"/>
    </location>
</feature>
<feature type="region of interest" description="Disordered" evidence="2">
    <location>
        <begin position="240"/>
        <end position="283"/>
    </location>
</feature>